<dbReference type="Proteomes" id="UP000228945">
    <property type="component" value="Chromosome"/>
</dbReference>
<reference evidence="4 5" key="1">
    <citation type="submission" date="2017-10" db="EMBL/GenBank/DDBJ databases">
        <title>Genome sequence of Caulobacter mirabilis FWC38.</title>
        <authorList>
            <person name="Fiebig A."/>
            <person name="Crosson S."/>
        </authorList>
    </citation>
    <scope>NUCLEOTIDE SEQUENCE [LARGE SCALE GENOMIC DNA]</scope>
    <source>
        <strain evidence="4 5">FWC 38</strain>
    </source>
</reference>
<dbReference type="KEGG" id="cmb:CSW64_11530"/>
<keyword evidence="5" id="KW-1185">Reference proteome</keyword>
<name>A0A2D2AYB0_9CAUL</name>
<sequence>MRLGLALAGLLIVLTGCGGADQRAPFADSRIPPSLAPRFWAPEGWGWGLIGVGDAPPQRYGVAAPSTAPRGALLILTDDGELAEAWFETVRDFNAAGYTVWVLERAGQGGSARYASPRDLIHVPNFEGDVAATKALARNIVESDRGLPLTIIGQGVGGLVALSAVDGGAPAAALVLSSPRLAPSGGKNKPMPAWLLQVGLGRFPEGVGQGWKRDGADAFKTGRTQDRRRGGVQMAWQTANPDLRMGGRSLGWTSAFEAESKAALGRAKDIRLPTHLLATRARPEGALAYRACGTMPRCTATGIEPPPGRPAAAPGASWFLGVDAVRLWWLDQVLCFAPQRSSAPEMPNRRNCPMDGVSPALSGHRL</sequence>
<dbReference type="InterPro" id="IPR022742">
    <property type="entry name" value="Hydrolase_4"/>
</dbReference>
<evidence type="ECO:0000256" key="1">
    <source>
        <dbReference type="SAM" id="MobiDB-lite"/>
    </source>
</evidence>
<accession>A0A2D2AYB0</accession>
<dbReference type="Pfam" id="PF12146">
    <property type="entry name" value="Hydrolase_4"/>
    <property type="match status" value="1"/>
</dbReference>
<feature type="region of interest" description="Disordered" evidence="1">
    <location>
        <begin position="342"/>
        <end position="366"/>
    </location>
</feature>
<organism evidence="4 5">
    <name type="scientific">Caulobacter mirabilis</name>
    <dbReference type="NCBI Taxonomy" id="69666"/>
    <lineage>
        <taxon>Bacteria</taxon>
        <taxon>Pseudomonadati</taxon>
        <taxon>Pseudomonadota</taxon>
        <taxon>Alphaproteobacteria</taxon>
        <taxon>Caulobacterales</taxon>
        <taxon>Caulobacteraceae</taxon>
        <taxon>Caulobacter</taxon>
    </lineage>
</organism>
<feature type="domain" description="Serine aminopeptidase S33" evidence="3">
    <location>
        <begin position="68"/>
        <end position="278"/>
    </location>
</feature>
<dbReference type="InterPro" id="IPR029058">
    <property type="entry name" value="AB_hydrolase_fold"/>
</dbReference>
<dbReference type="RefSeq" id="WP_099622245.1">
    <property type="nucleotide sequence ID" value="NZ_CP024201.1"/>
</dbReference>
<keyword evidence="2" id="KW-0732">Signal</keyword>
<evidence type="ECO:0000313" key="5">
    <source>
        <dbReference type="Proteomes" id="UP000228945"/>
    </source>
</evidence>
<feature type="signal peptide" evidence="2">
    <location>
        <begin position="1"/>
        <end position="20"/>
    </location>
</feature>
<dbReference type="Gene3D" id="3.40.50.1820">
    <property type="entry name" value="alpha/beta hydrolase"/>
    <property type="match status" value="1"/>
</dbReference>
<proteinExistence type="predicted"/>
<dbReference type="SUPFAM" id="SSF53474">
    <property type="entry name" value="alpha/beta-Hydrolases"/>
    <property type="match status" value="1"/>
</dbReference>
<dbReference type="EMBL" id="CP024201">
    <property type="protein sequence ID" value="ATQ42994.1"/>
    <property type="molecule type" value="Genomic_DNA"/>
</dbReference>
<gene>
    <name evidence="4" type="ORF">CSW64_11530</name>
</gene>
<protein>
    <submittedName>
        <fullName evidence="4">Lysophospholipase</fullName>
    </submittedName>
</protein>
<evidence type="ECO:0000313" key="4">
    <source>
        <dbReference type="EMBL" id="ATQ42994.1"/>
    </source>
</evidence>
<evidence type="ECO:0000256" key="2">
    <source>
        <dbReference type="SAM" id="SignalP"/>
    </source>
</evidence>
<dbReference type="OrthoDB" id="9788260at2"/>
<feature type="chain" id="PRO_5013844052" evidence="2">
    <location>
        <begin position="21"/>
        <end position="366"/>
    </location>
</feature>
<evidence type="ECO:0000259" key="3">
    <source>
        <dbReference type="Pfam" id="PF12146"/>
    </source>
</evidence>
<dbReference type="PROSITE" id="PS51257">
    <property type="entry name" value="PROKAR_LIPOPROTEIN"/>
    <property type="match status" value="1"/>
</dbReference>
<dbReference type="AlphaFoldDB" id="A0A2D2AYB0"/>